<dbReference type="Pfam" id="PF08281">
    <property type="entry name" value="Sigma70_r4_2"/>
    <property type="match status" value="1"/>
</dbReference>
<dbReference type="Gene3D" id="1.10.1740.10">
    <property type="match status" value="1"/>
</dbReference>
<evidence type="ECO:0000256" key="2">
    <source>
        <dbReference type="ARBA" id="ARBA00023015"/>
    </source>
</evidence>
<evidence type="ECO:0000256" key="5">
    <source>
        <dbReference type="ARBA" id="ARBA00023163"/>
    </source>
</evidence>
<evidence type="ECO:0000259" key="8">
    <source>
        <dbReference type="Pfam" id="PF08281"/>
    </source>
</evidence>
<proteinExistence type="inferred from homology"/>
<dbReference type="NCBIfam" id="NF007220">
    <property type="entry name" value="PRK09639.1-5"/>
    <property type="match status" value="1"/>
</dbReference>
<comment type="similarity">
    <text evidence="1 6">Belongs to the sigma-70 factor family. ECF subfamily.</text>
</comment>
<dbReference type="GO" id="GO:0016987">
    <property type="term" value="F:sigma factor activity"/>
    <property type="evidence" value="ECO:0007669"/>
    <property type="project" value="UniProtKB-KW"/>
</dbReference>
<sequence>MDSVFDELYDKYHQELYQFLFYMVKNHETAEDLVQEVYIRVLKSYEHFEGKSSQKTWLYSIAKNTAIDHFRKQKGWKQRLLDNFDWDKQPLKDDHPLPEEIALLNDEMQFIYHSLNRCTVNQKSVIILRFIQGLSIFETAEILNWSESKVKTTQHRALKAIKKYMQNHAEEEGHHNEEIPME</sequence>
<name>A0A0K9GVB6_9BACI</name>
<dbReference type="NCBIfam" id="NF007217">
    <property type="entry name" value="PRK09639.1-1"/>
    <property type="match status" value="1"/>
</dbReference>
<dbReference type="GO" id="GO:0006352">
    <property type="term" value="P:DNA-templated transcription initiation"/>
    <property type="evidence" value="ECO:0007669"/>
    <property type="project" value="InterPro"/>
</dbReference>
<dbReference type="GO" id="GO:0006950">
    <property type="term" value="P:response to stress"/>
    <property type="evidence" value="ECO:0007669"/>
    <property type="project" value="UniProtKB-ARBA"/>
</dbReference>
<reference evidence="10" key="1">
    <citation type="submission" date="2015-07" db="EMBL/GenBank/DDBJ databases">
        <title>Genome sequencing project for genomic taxonomy and phylogenomics of Bacillus-like bacteria.</title>
        <authorList>
            <person name="Liu B."/>
            <person name="Wang J."/>
            <person name="Zhu Y."/>
            <person name="Liu G."/>
            <person name="Chen Q."/>
            <person name="Chen Z."/>
            <person name="Lan J."/>
            <person name="Che J."/>
            <person name="Ge C."/>
            <person name="Shi H."/>
            <person name="Pan Z."/>
            <person name="Liu X."/>
        </authorList>
    </citation>
    <scope>NUCLEOTIDE SEQUENCE [LARGE SCALE GENOMIC DNA]</scope>
    <source>
        <strain evidence="10">FJAT-27997</strain>
    </source>
</reference>
<feature type="domain" description="RNA polymerase sigma factor 70 region 4 type 2" evidence="8">
    <location>
        <begin position="120"/>
        <end position="161"/>
    </location>
</feature>
<evidence type="ECO:0000256" key="4">
    <source>
        <dbReference type="ARBA" id="ARBA00023125"/>
    </source>
</evidence>
<feature type="domain" description="RNA polymerase sigma-70 region 2" evidence="7">
    <location>
        <begin position="8"/>
        <end position="74"/>
    </location>
</feature>
<dbReference type="SUPFAM" id="SSF88946">
    <property type="entry name" value="Sigma2 domain of RNA polymerase sigma factors"/>
    <property type="match status" value="1"/>
</dbReference>
<dbReference type="STRING" id="1679170.AC625_14900"/>
<keyword evidence="3 6" id="KW-0731">Sigma factor</keyword>
<dbReference type="InterPro" id="IPR039425">
    <property type="entry name" value="RNA_pol_sigma-70-like"/>
</dbReference>
<dbReference type="CDD" id="cd06171">
    <property type="entry name" value="Sigma70_r4"/>
    <property type="match status" value="1"/>
</dbReference>
<keyword evidence="2 6" id="KW-0805">Transcription regulation</keyword>
<evidence type="ECO:0000256" key="1">
    <source>
        <dbReference type="ARBA" id="ARBA00010641"/>
    </source>
</evidence>
<dbReference type="GO" id="GO:0003677">
    <property type="term" value="F:DNA binding"/>
    <property type="evidence" value="ECO:0007669"/>
    <property type="project" value="UniProtKB-KW"/>
</dbReference>
<dbReference type="InterPro" id="IPR014284">
    <property type="entry name" value="RNA_pol_sigma-70_dom"/>
</dbReference>
<dbReference type="InterPro" id="IPR007627">
    <property type="entry name" value="RNA_pol_sigma70_r2"/>
</dbReference>
<dbReference type="PATRIC" id="fig|1679170.3.peg.3402"/>
<dbReference type="InterPro" id="IPR000838">
    <property type="entry name" value="RNA_pol_sigma70_ECF_CS"/>
</dbReference>
<evidence type="ECO:0000259" key="7">
    <source>
        <dbReference type="Pfam" id="PF04542"/>
    </source>
</evidence>
<dbReference type="OrthoDB" id="9794508at2"/>
<keyword evidence="4 6" id="KW-0238">DNA-binding</keyword>
<dbReference type="Pfam" id="PF04542">
    <property type="entry name" value="Sigma70_r2"/>
    <property type="match status" value="1"/>
</dbReference>
<dbReference type="Gene3D" id="1.10.10.10">
    <property type="entry name" value="Winged helix-like DNA-binding domain superfamily/Winged helix DNA-binding domain"/>
    <property type="match status" value="1"/>
</dbReference>
<evidence type="ECO:0000256" key="6">
    <source>
        <dbReference type="RuleBase" id="RU000716"/>
    </source>
</evidence>
<keyword evidence="5 6" id="KW-0804">Transcription</keyword>
<evidence type="ECO:0000256" key="3">
    <source>
        <dbReference type="ARBA" id="ARBA00023082"/>
    </source>
</evidence>
<dbReference type="InterPro" id="IPR013324">
    <property type="entry name" value="RNA_pol_sigma_r3/r4-like"/>
</dbReference>
<accession>A0A0K9GVB6</accession>
<dbReference type="InterPro" id="IPR036388">
    <property type="entry name" value="WH-like_DNA-bd_sf"/>
</dbReference>
<dbReference type="PROSITE" id="PS01063">
    <property type="entry name" value="SIGMA70_ECF"/>
    <property type="match status" value="1"/>
</dbReference>
<dbReference type="PANTHER" id="PTHR43133">
    <property type="entry name" value="RNA POLYMERASE ECF-TYPE SIGMA FACTO"/>
    <property type="match status" value="1"/>
</dbReference>
<evidence type="ECO:0000313" key="10">
    <source>
        <dbReference type="Proteomes" id="UP000037146"/>
    </source>
</evidence>
<dbReference type="NCBIfam" id="TIGR02937">
    <property type="entry name" value="sigma70-ECF"/>
    <property type="match status" value="1"/>
</dbReference>
<dbReference type="PANTHER" id="PTHR43133:SF60">
    <property type="entry name" value="RNA POLYMERASE SIGMA FACTOR SIGV"/>
    <property type="match status" value="1"/>
</dbReference>
<dbReference type="SUPFAM" id="SSF88659">
    <property type="entry name" value="Sigma3 and sigma4 domains of RNA polymerase sigma factors"/>
    <property type="match status" value="1"/>
</dbReference>
<gene>
    <name evidence="9" type="ORF">AC625_14900</name>
</gene>
<dbReference type="InterPro" id="IPR013325">
    <property type="entry name" value="RNA_pol_sigma_r2"/>
</dbReference>
<comment type="caution">
    <text evidence="9">The sequence shown here is derived from an EMBL/GenBank/DDBJ whole genome shotgun (WGS) entry which is preliminary data.</text>
</comment>
<keyword evidence="10" id="KW-1185">Reference proteome</keyword>
<dbReference type="InterPro" id="IPR013249">
    <property type="entry name" value="RNA_pol_sigma70_r4_t2"/>
</dbReference>
<evidence type="ECO:0000313" key="9">
    <source>
        <dbReference type="EMBL" id="KMY50634.1"/>
    </source>
</evidence>
<dbReference type="EMBL" id="LFZW01000001">
    <property type="protein sequence ID" value="KMY50634.1"/>
    <property type="molecule type" value="Genomic_DNA"/>
</dbReference>
<protein>
    <recommendedName>
        <fullName evidence="6">RNA polymerase sigma factor</fullName>
    </recommendedName>
</protein>
<dbReference type="AlphaFoldDB" id="A0A0K9GVB6"/>
<organism evidence="9 10">
    <name type="scientific">Peribacillus loiseleuriae</name>
    <dbReference type="NCBI Taxonomy" id="1679170"/>
    <lineage>
        <taxon>Bacteria</taxon>
        <taxon>Bacillati</taxon>
        <taxon>Bacillota</taxon>
        <taxon>Bacilli</taxon>
        <taxon>Bacillales</taxon>
        <taxon>Bacillaceae</taxon>
        <taxon>Peribacillus</taxon>
    </lineage>
</organism>
<dbReference type="Proteomes" id="UP000037146">
    <property type="component" value="Unassembled WGS sequence"/>
</dbReference>